<comment type="caution">
    <text evidence="1">The sequence shown here is derived from an EMBL/GenBank/DDBJ whole genome shotgun (WGS) entry which is preliminary data.</text>
</comment>
<dbReference type="AlphaFoldDB" id="A0A0F8YY62"/>
<proteinExistence type="predicted"/>
<feature type="non-terminal residue" evidence="1">
    <location>
        <position position="93"/>
    </location>
</feature>
<name>A0A0F8YY62_9ZZZZ</name>
<gene>
    <name evidence="1" type="ORF">LCGC14_2763770</name>
</gene>
<dbReference type="EMBL" id="LAZR01050870">
    <property type="protein sequence ID" value="KKK86382.1"/>
    <property type="molecule type" value="Genomic_DNA"/>
</dbReference>
<accession>A0A0F8YY62</accession>
<protein>
    <submittedName>
        <fullName evidence="1">Uncharacterized protein</fullName>
    </submittedName>
</protein>
<sequence length="93" mass="10425">MTTHNIDGIGEVSEDTIKAALAIYIKGEPEKYVFQAGDVVKTSLDSKRIIIEFRDELFPVNVETGKTYHAEKGQQAFGINSYRKIGLLSDYIK</sequence>
<organism evidence="1">
    <name type="scientific">marine sediment metagenome</name>
    <dbReference type="NCBI Taxonomy" id="412755"/>
    <lineage>
        <taxon>unclassified sequences</taxon>
        <taxon>metagenomes</taxon>
        <taxon>ecological metagenomes</taxon>
    </lineage>
</organism>
<reference evidence="1" key="1">
    <citation type="journal article" date="2015" name="Nature">
        <title>Complex archaea that bridge the gap between prokaryotes and eukaryotes.</title>
        <authorList>
            <person name="Spang A."/>
            <person name="Saw J.H."/>
            <person name="Jorgensen S.L."/>
            <person name="Zaremba-Niedzwiedzka K."/>
            <person name="Martijn J."/>
            <person name="Lind A.E."/>
            <person name="van Eijk R."/>
            <person name="Schleper C."/>
            <person name="Guy L."/>
            <person name="Ettema T.J."/>
        </authorList>
    </citation>
    <scope>NUCLEOTIDE SEQUENCE</scope>
</reference>
<evidence type="ECO:0000313" key="1">
    <source>
        <dbReference type="EMBL" id="KKK86382.1"/>
    </source>
</evidence>